<dbReference type="PANTHER" id="PTHR33463:SF220">
    <property type="entry name" value="NB-ARC DOMAIN-CONTAINING PROTEIN"/>
    <property type="match status" value="1"/>
</dbReference>
<dbReference type="FunFam" id="3.40.50.300:FF:001091">
    <property type="entry name" value="Probable disease resistance protein At1g61300"/>
    <property type="match status" value="1"/>
</dbReference>
<dbReference type="GO" id="GO:0043531">
    <property type="term" value="F:ADP binding"/>
    <property type="evidence" value="ECO:0007669"/>
    <property type="project" value="InterPro"/>
</dbReference>
<comment type="caution">
    <text evidence="8">The sequence shown here is derived from an EMBL/GenBank/DDBJ whole genome shotgun (WGS) entry which is preliminary data.</text>
</comment>
<keyword evidence="2" id="KW-0677">Repeat</keyword>
<dbReference type="Pfam" id="PF23598">
    <property type="entry name" value="LRR_14"/>
    <property type="match status" value="1"/>
</dbReference>
<feature type="domain" description="Disease resistance R13L4/SHOC-2-like LRR" evidence="7">
    <location>
        <begin position="335"/>
        <end position="668"/>
    </location>
</feature>
<name>A0A7J6WFA3_THATH</name>
<proteinExistence type="inferred from homology"/>
<evidence type="ECO:0000313" key="9">
    <source>
        <dbReference type="Proteomes" id="UP000554482"/>
    </source>
</evidence>
<dbReference type="OrthoDB" id="664960at2759"/>
<comment type="similarity">
    <text evidence="1">Belongs to the disease resistance NB-LRR family.</text>
</comment>
<dbReference type="SUPFAM" id="SSF52540">
    <property type="entry name" value="P-loop containing nucleoside triphosphate hydrolases"/>
    <property type="match status" value="1"/>
</dbReference>
<keyword evidence="4" id="KW-0067">ATP-binding</keyword>
<evidence type="ECO:0000313" key="8">
    <source>
        <dbReference type="EMBL" id="KAF5195518.1"/>
    </source>
</evidence>
<dbReference type="Pfam" id="PF23559">
    <property type="entry name" value="WHD_DRP"/>
    <property type="match status" value="1"/>
</dbReference>
<evidence type="ECO:0000256" key="4">
    <source>
        <dbReference type="ARBA" id="ARBA00022840"/>
    </source>
</evidence>
<protein>
    <submittedName>
        <fullName evidence="8">Disease resistance protein summ2</fullName>
    </submittedName>
</protein>
<sequence length="736" mass="83527">MGGVGKTTLLKRINNELNKRGSDFDIVIWVVISKEVNMARVQEEIGNTLGLSLSTTSNIFNVLKTKKFLLLLDDIWQRIDLLSIGVPSPTLQNKSKIVFTTRSDVVCGRMEANKIIRVECLNWEAALALFQEKVGYIALSYDSDIPRLAEIVAKECLGLPLALITIGRSMASKKTRHEWEHAITVLKNSAAEFPGMGDEVLPLLKFSYDSLPNDTVRLCFLFCSLYPEDNEIWVEDLIQQWIGEGYISGYDNFKEALNNGHDIIGILKGTCLLEEVDKGMISGRVKMHDVIRDLALWIACECGRAKEKYFVKAGVGLIEAPEAGKWPTMAEKISLIDNDITQLENVPKCPNLSTLLLSDNENLKHIHNDFFLSMPSLRFLDLSNSQIEKLPTSICELVELEFLDLSFTKITSLPYQMRNLTKLKFLFLGIIEFNRFIIPRGIIGNLSNLEFLKLDVFKSEDSERRFEIDELGSLKQLKSLDIGIYSDRKDVEKILSYPQLANCTRNLRIGNCNDITSLSLSTSSSSSSDLCLGNLKELQYLLIENCSEIKELKLNKETKEFGGLYESLETMALDGLPKLIISWDARNLHCAYFKKLHWVTLIRCDAMVDLTWLLLVPNLQSLHIDMCGGLQEILSSSSDISRGAYDQNTFSNLKKLNLFELPNLRSICSMSSLPFPSLESIKVSECPKLRRLPLDSNSANNTLKKIEGQQKWWDSLEWENETIKPHFAKFYIRRRN</sequence>
<evidence type="ECO:0000256" key="2">
    <source>
        <dbReference type="ARBA" id="ARBA00022737"/>
    </source>
</evidence>
<reference evidence="8 9" key="1">
    <citation type="submission" date="2020-06" db="EMBL/GenBank/DDBJ databases">
        <title>Transcriptomic and genomic resources for Thalictrum thalictroides and T. hernandezii: Facilitating candidate gene discovery in an emerging model plant lineage.</title>
        <authorList>
            <person name="Arias T."/>
            <person name="Riano-Pachon D.M."/>
            <person name="Di Stilio V.S."/>
        </authorList>
    </citation>
    <scope>NUCLEOTIDE SEQUENCE [LARGE SCALE GENOMIC DNA]</scope>
    <source>
        <strain evidence="9">cv. WT478/WT964</strain>
        <tissue evidence="8">Leaves</tissue>
    </source>
</reference>
<dbReference type="Proteomes" id="UP000554482">
    <property type="component" value="Unassembled WGS sequence"/>
</dbReference>
<dbReference type="Gene3D" id="1.10.10.10">
    <property type="entry name" value="Winged helix-like DNA-binding domain superfamily/Winged helix DNA-binding domain"/>
    <property type="match status" value="1"/>
</dbReference>
<dbReference type="InterPro" id="IPR036388">
    <property type="entry name" value="WH-like_DNA-bd_sf"/>
</dbReference>
<evidence type="ECO:0000259" key="7">
    <source>
        <dbReference type="Pfam" id="PF23598"/>
    </source>
</evidence>
<dbReference type="InterPro" id="IPR001611">
    <property type="entry name" value="Leu-rich_rpt"/>
</dbReference>
<dbReference type="GO" id="GO:0006952">
    <property type="term" value="P:defense response"/>
    <property type="evidence" value="ECO:0007669"/>
    <property type="project" value="UniProtKB-KW"/>
</dbReference>
<dbReference type="FunFam" id="1.10.10.10:FF:000322">
    <property type="entry name" value="Probable disease resistance protein At1g63360"/>
    <property type="match status" value="1"/>
</dbReference>
<keyword evidence="4" id="KW-0547">Nucleotide-binding</keyword>
<dbReference type="EMBL" id="JABWDY010017230">
    <property type="protein sequence ID" value="KAF5195518.1"/>
    <property type="molecule type" value="Genomic_DNA"/>
</dbReference>
<organism evidence="8 9">
    <name type="scientific">Thalictrum thalictroides</name>
    <name type="common">Rue-anemone</name>
    <name type="synonym">Anemone thalictroides</name>
    <dbReference type="NCBI Taxonomy" id="46969"/>
    <lineage>
        <taxon>Eukaryota</taxon>
        <taxon>Viridiplantae</taxon>
        <taxon>Streptophyta</taxon>
        <taxon>Embryophyta</taxon>
        <taxon>Tracheophyta</taxon>
        <taxon>Spermatophyta</taxon>
        <taxon>Magnoliopsida</taxon>
        <taxon>Ranunculales</taxon>
        <taxon>Ranunculaceae</taxon>
        <taxon>Thalictroideae</taxon>
        <taxon>Thalictrum</taxon>
    </lineage>
</organism>
<keyword evidence="9" id="KW-1185">Reference proteome</keyword>
<dbReference type="InterPro" id="IPR058922">
    <property type="entry name" value="WHD_DRP"/>
</dbReference>
<dbReference type="Pfam" id="PF00931">
    <property type="entry name" value="NB-ARC"/>
    <property type="match status" value="1"/>
</dbReference>
<dbReference type="InterPro" id="IPR002182">
    <property type="entry name" value="NB-ARC"/>
</dbReference>
<dbReference type="PRINTS" id="PR00364">
    <property type="entry name" value="DISEASERSIST"/>
</dbReference>
<dbReference type="SUPFAM" id="SSF52058">
    <property type="entry name" value="L domain-like"/>
    <property type="match status" value="1"/>
</dbReference>
<feature type="domain" description="NB-ARC" evidence="5">
    <location>
        <begin position="1"/>
        <end position="135"/>
    </location>
</feature>
<evidence type="ECO:0000259" key="5">
    <source>
        <dbReference type="Pfam" id="PF00931"/>
    </source>
</evidence>
<dbReference type="InterPro" id="IPR050905">
    <property type="entry name" value="Plant_NBS-LRR"/>
</dbReference>
<dbReference type="Gene3D" id="3.80.10.10">
    <property type="entry name" value="Ribonuclease Inhibitor"/>
    <property type="match status" value="1"/>
</dbReference>
<dbReference type="FunFam" id="1.10.8.430:FF:000003">
    <property type="entry name" value="Probable disease resistance protein At5g66910"/>
    <property type="match status" value="1"/>
</dbReference>
<dbReference type="InterPro" id="IPR042197">
    <property type="entry name" value="Apaf_helical"/>
</dbReference>
<accession>A0A7J6WFA3</accession>
<dbReference type="GO" id="GO:0005524">
    <property type="term" value="F:ATP binding"/>
    <property type="evidence" value="ECO:0007669"/>
    <property type="project" value="UniProtKB-KW"/>
</dbReference>
<evidence type="ECO:0000256" key="3">
    <source>
        <dbReference type="ARBA" id="ARBA00022821"/>
    </source>
</evidence>
<dbReference type="Gene3D" id="3.40.50.300">
    <property type="entry name" value="P-loop containing nucleotide triphosphate hydrolases"/>
    <property type="match status" value="1"/>
</dbReference>
<dbReference type="InterPro" id="IPR027417">
    <property type="entry name" value="P-loop_NTPase"/>
</dbReference>
<dbReference type="InterPro" id="IPR032675">
    <property type="entry name" value="LRR_dom_sf"/>
</dbReference>
<gene>
    <name evidence="8" type="ORF">FRX31_014895</name>
</gene>
<keyword evidence="3" id="KW-0611">Plant defense</keyword>
<dbReference type="InterPro" id="IPR055414">
    <property type="entry name" value="LRR_R13L4/SHOC2-like"/>
</dbReference>
<dbReference type="PROSITE" id="PS51450">
    <property type="entry name" value="LRR"/>
    <property type="match status" value="1"/>
</dbReference>
<evidence type="ECO:0000256" key="1">
    <source>
        <dbReference type="ARBA" id="ARBA00008894"/>
    </source>
</evidence>
<feature type="domain" description="Disease resistance protein winged helix" evidence="6">
    <location>
        <begin position="225"/>
        <end position="295"/>
    </location>
</feature>
<evidence type="ECO:0000259" key="6">
    <source>
        <dbReference type="Pfam" id="PF23559"/>
    </source>
</evidence>
<dbReference type="AlphaFoldDB" id="A0A7J6WFA3"/>
<dbReference type="Gene3D" id="1.10.8.430">
    <property type="entry name" value="Helical domain of apoptotic protease-activating factors"/>
    <property type="match status" value="1"/>
</dbReference>
<dbReference type="PANTHER" id="PTHR33463">
    <property type="entry name" value="NB-ARC DOMAIN-CONTAINING PROTEIN-RELATED"/>
    <property type="match status" value="1"/>
</dbReference>